<organism evidence="1 2">
    <name type="scientific">Arcobacter lacus</name>
    <dbReference type="NCBI Taxonomy" id="1912876"/>
    <lineage>
        <taxon>Bacteria</taxon>
        <taxon>Pseudomonadati</taxon>
        <taxon>Campylobacterota</taxon>
        <taxon>Epsilonproteobacteria</taxon>
        <taxon>Campylobacterales</taxon>
        <taxon>Arcobacteraceae</taxon>
        <taxon>Arcobacter</taxon>
    </lineage>
</organism>
<comment type="caution">
    <text evidence="1">The sequence shown here is derived from an EMBL/GenBank/DDBJ whole genome shotgun (WGS) entry which is preliminary data.</text>
</comment>
<evidence type="ECO:0008006" key="3">
    <source>
        <dbReference type="Google" id="ProtNLM"/>
    </source>
</evidence>
<dbReference type="RefSeq" id="WP_108527577.1">
    <property type="nucleotide sequence ID" value="NZ_MUXF01000008.1"/>
</dbReference>
<keyword evidence="2" id="KW-1185">Reference proteome</keyword>
<accession>A0ABX5JN26</accession>
<evidence type="ECO:0000313" key="2">
    <source>
        <dbReference type="Proteomes" id="UP000251311"/>
    </source>
</evidence>
<protein>
    <recommendedName>
        <fullName evidence="3">Phage head morphogenesis domain-containing protein</fullName>
    </recommendedName>
</protein>
<dbReference type="Proteomes" id="UP000251311">
    <property type="component" value="Unassembled WGS sequence"/>
</dbReference>
<proteinExistence type="predicted"/>
<gene>
    <name evidence="1" type="ORF">B0175_05105</name>
</gene>
<evidence type="ECO:0000313" key="1">
    <source>
        <dbReference type="EMBL" id="PUE66745.1"/>
    </source>
</evidence>
<sequence>MNFDLKAYLKQTTKRKTYEIKAYRHTDNFEAELENFLHFMNDKIAERYKNQVLNKLNVSTINKFQDAQVGNFAVIFKVLSKVALRMLLKQFSNKRLEKYIKALYLKVNIANQSNIYKAIEKDIGINIKDVIKTDGLNSFVNANSLKTLLQIQATRDKAIEDMSNNLLRLMTMGQSLDTLYEEVENITGKNKNKSILVARQELTVFNSQLNKKRAANLGFNQRKWNAVGGDSGNKRTRKCHTARNGKFYPVDGKLYSSCDGKSIEVGEEINCRCWDTFVMDLED</sequence>
<name>A0ABX5JN26_9BACT</name>
<dbReference type="EMBL" id="MUXF01000008">
    <property type="protein sequence ID" value="PUE66745.1"/>
    <property type="molecule type" value="Genomic_DNA"/>
</dbReference>
<reference evidence="1 2" key="1">
    <citation type="submission" date="2017-02" db="EMBL/GenBank/DDBJ databases">
        <title>Arcobacter lacus sp. nov., a new species isolated from reclaimed water.</title>
        <authorList>
            <person name="Figueras M.J."/>
            <person name="Perez-Cataluna A."/>
            <person name="Salas-Masso N."/>
        </authorList>
    </citation>
    <scope>NUCLEOTIDE SEQUENCE [LARGE SCALE GENOMIC DNA]</scope>
    <source>
        <strain evidence="1 2">RW43-9</strain>
    </source>
</reference>